<dbReference type="Gene3D" id="3.40.30.10">
    <property type="entry name" value="Glutaredoxin"/>
    <property type="match status" value="1"/>
</dbReference>
<dbReference type="AlphaFoldDB" id="A0A3M8AKA7"/>
<evidence type="ECO:0000313" key="3">
    <source>
        <dbReference type="Proteomes" id="UP000276178"/>
    </source>
</evidence>
<evidence type="ECO:0000313" key="1">
    <source>
        <dbReference type="EMBL" id="GED27949.1"/>
    </source>
</evidence>
<evidence type="ECO:0000313" key="4">
    <source>
        <dbReference type="Proteomes" id="UP000317180"/>
    </source>
</evidence>
<dbReference type="EMBL" id="RHHN01000063">
    <property type="protein sequence ID" value="RNB51644.1"/>
    <property type="molecule type" value="Genomic_DNA"/>
</dbReference>
<dbReference type="InterPro" id="IPR036249">
    <property type="entry name" value="Thioredoxin-like_sf"/>
</dbReference>
<dbReference type="Proteomes" id="UP000317180">
    <property type="component" value="Unassembled WGS sequence"/>
</dbReference>
<dbReference type="SUPFAM" id="SSF52833">
    <property type="entry name" value="Thioredoxin-like"/>
    <property type="match status" value="1"/>
</dbReference>
<accession>A0A3M8AKA7</accession>
<dbReference type="OrthoDB" id="6120799at2"/>
<reference evidence="1 4" key="2">
    <citation type="submission" date="2019-06" db="EMBL/GenBank/DDBJ databases">
        <title>Whole genome shotgun sequence of Brevibacillus agri NBRC 15538.</title>
        <authorList>
            <person name="Hosoyama A."/>
            <person name="Uohara A."/>
            <person name="Ohji S."/>
            <person name="Ichikawa N."/>
        </authorList>
    </citation>
    <scope>NUCLEOTIDE SEQUENCE [LARGE SCALE GENOMIC DNA]</scope>
    <source>
        <strain evidence="1 4">NBRC 15538</strain>
    </source>
</reference>
<dbReference type="RefSeq" id="WP_005832303.1">
    <property type="nucleotide sequence ID" value="NZ_BJOD01000054.1"/>
</dbReference>
<proteinExistence type="predicted"/>
<dbReference type="Pfam" id="PF14595">
    <property type="entry name" value="Thioredoxin_9"/>
    <property type="match status" value="1"/>
</dbReference>
<dbReference type="Proteomes" id="UP000276178">
    <property type="component" value="Unassembled WGS sequence"/>
</dbReference>
<keyword evidence="4" id="KW-1185">Reference proteome</keyword>
<sequence length="187" mass="21409">MSTVNQSIWFEKGMSFAEYRASMNVNQQELGRVYEQLAFTEEDLAFWKELSARNWKGVVLTADWCGDAALCVPVIQRIAEESNIELRFLIRDENLELMDQYLTNGTARAIPMFIFLDQDGNEACVWGPRSPEVQEMITTARATLPAADAPDFEEKQKQLYRTFKEQITTDPAVWRTVIESVKAKLTA</sequence>
<gene>
    <name evidence="1" type="ORF">BAG01nite_40510</name>
    <name evidence="2" type="ORF">EB820_19685</name>
</gene>
<organism evidence="2 3">
    <name type="scientific">Brevibacillus agri</name>
    <dbReference type="NCBI Taxonomy" id="51101"/>
    <lineage>
        <taxon>Bacteria</taxon>
        <taxon>Bacillati</taxon>
        <taxon>Bacillota</taxon>
        <taxon>Bacilli</taxon>
        <taxon>Bacillales</taxon>
        <taxon>Paenibacillaceae</taxon>
        <taxon>Brevibacillus</taxon>
    </lineage>
</organism>
<reference evidence="2 3" key="1">
    <citation type="submission" date="2018-10" db="EMBL/GenBank/DDBJ databases">
        <title>Phylogenomics of Brevibacillus.</title>
        <authorList>
            <person name="Dunlap C."/>
        </authorList>
    </citation>
    <scope>NUCLEOTIDE SEQUENCE [LARGE SCALE GENOMIC DNA]</scope>
    <source>
        <strain evidence="2 3">NRRL NRS 1219</strain>
    </source>
</reference>
<comment type="caution">
    <text evidence="2">The sequence shown here is derived from an EMBL/GenBank/DDBJ whole genome shotgun (WGS) entry which is preliminary data.</text>
</comment>
<protein>
    <submittedName>
        <fullName evidence="1 2">Thioredoxin</fullName>
    </submittedName>
</protein>
<dbReference type="GeneID" id="82812766"/>
<name>A0A3M8AKA7_9BACL</name>
<dbReference type="EMBL" id="BJOD01000054">
    <property type="protein sequence ID" value="GED27949.1"/>
    <property type="molecule type" value="Genomic_DNA"/>
</dbReference>
<evidence type="ECO:0000313" key="2">
    <source>
        <dbReference type="EMBL" id="RNB51644.1"/>
    </source>
</evidence>